<gene>
    <name evidence="1" type="ORF">A6D6_01881</name>
</gene>
<keyword evidence="2" id="KW-1185">Reference proteome</keyword>
<proteinExistence type="predicted"/>
<evidence type="ECO:0000313" key="2">
    <source>
        <dbReference type="Proteomes" id="UP000771797"/>
    </source>
</evidence>
<sequence>MPFLALLPTFAQAVEVNTDVHCFFDETSKLRVEFRHIWLEVVDGTIKGKYQFSSQGASIHDFTYTNLKTGAEFAFIEKTVANREGQCRW</sequence>
<dbReference type="EMBL" id="AQPF01000011">
    <property type="protein sequence ID" value="KAF0806063.1"/>
    <property type="molecule type" value="Genomic_DNA"/>
</dbReference>
<organism evidence="1 2">
    <name type="scientific">Alcanivorax xiamenensis</name>
    <dbReference type="NCBI Taxonomy" id="1177156"/>
    <lineage>
        <taxon>Bacteria</taxon>
        <taxon>Pseudomonadati</taxon>
        <taxon>Pseudomonadota</taxon>
        <taxon>Gammaproteobacteria</taxon>
        <taxon>Oceanospirillales</taxon>
        <taxon>Alcanivoracaceae</taxon>
        <taxon>Alcanivorax</taxon>
    </lineage>
</organism>
<dbReference type="Proteomes" id="UP000771797">
    <property type="component" value="Unassembled WGS sequence"/>
</dbReference>
<reference evidence="1 2" key="1">
    <citation type="submission" date="2012-09" db="EMBL/GenBank/DDBJ databases">
        <title>Genome Sequence of alkane-degrading Bacterium Alcanivorax sp. 6-D-6.</title>
        <authorList>
            <person name="Lai Q."/>
            <person name="Shao Z."/>
        </authorList>
    </citation>
    <scope>NUCLEOTIDE SEQUENCE [LARGE SCALE GENOMIC DNA]</scope>
    <source>
        <strain evidence="1 2">6-D-6</strain>
    </source>
</reference>
<protein>
    <submittedName>
        <fullName evidence="1">Uncharacterized protein</fullName>
    </submittedName>
</protein>
<name>A0ABQ6Y8T3_9GAMM</name>
<comment type="caution">
    <text evidence="1">The sequence shown here is derived from an EMBL/GenBank/DDBJ whole genome shotgun (WGS) entry which is preliminary data.</text>
</comment>
<evidence type="ECO:0000313" key="1">
    <source>
        <dbReference type="EMBL" id="KAF0806063.1"/>
    </source>
</evidence>
<dbReference type="RefSeq" id="WP_159660582.1">
    <property type="nucleotide sequence ID" value="NZ_AQPF01000011.1"/>
</dbReference>
<accession>A0ABQ6Y8T3</accession>